<dbReference type="InterPro" id="IPR012340">
    <property type="entry name" value="NA-bd_OB-fold"/>
</dbReference>
<comment type="subcellular location">
    <subcellularLocation>
        <location evidence="1">Membrane</location>
        <topology evidence="1">Multi-pass membrane protein</topology>
    </subcellularLocation>
</comment>
<evidence type="ECO:0000313" key="8">
    <source>
        <dbReference type="Proteomes" id="UP000291236"/>
    </source>
</evidence>
<proteinExistence type="predicted"/>
<keyword evidence="3 5" id="KW-1133">Transmembrane helix</keyword>
<evidence type="ECO:0000256" key="4">
    <source>
        <dbReference type="ARBA" id="ARBA00023136"/>
    </source>
</evidence>
<dbReference type="GO" id="GO:0005886">
    <property type="term" value="C:plasma membrane"/>
    <property type="evidence" value="ECO:0007669"/>
    <property type="project" value="TreeGrafter"/>
</dbReference>
<dbReference type="OrthoDB" id="5295348at2"/>
<dbReference type="PANTHER" id="PTHR33507">
    <property type="entry name" value="INNER MEMBRANE PROTEIN YBBJ"/>
    <property type="match status" value="1"/>
</dbReference>
<feature type="domain" description="NfeD-like C-terminal" evidence="6">
    <location>
        <begin position="85"/>
        <end position="148"/>
    </location>
</feature>
<keyword evidence="8" id="KW-1185">Reference proteome</keyword>
<dbReference type="SUPFAM" id="SSF141322">
    <property type="entry name" value="NfeD domain-like"/>
    <property type="match status" value="1"/>
</dbReference>
<dbReference type="Proteomes" id="UP000291236">
    <property type="component" value="Chromosome"/>
</dbReference>
<dbReference type="RefSeq" id="WP_130607227.1">
    <property type="nucleotide sequence ID" value="NZ_AP019368.1"/>
</dbReference>
<organism evidence="7 8">
    <name type="scientific">Fluviispira sanaruensis</name>
    <dbReference type="NCBI Taxonomy" id="2493639"/>
    <lineage>
        <taxon>Bacteria</taxon>
        <taxon>Pseudomonadati</taxon>
        <taxon>Bdellovibrionota</taxon>
        <taxon>Oligoflexia</taxon>
        <taxon>Silvanigrellales</taxon>
        <taxon>Silvanigrellaceae</taxon>
        <taxon>Fluviispira</taxon>
    </lineage>
</organism>
<dbReference type="AlphaFoldDB" id="A0A4P2VIP3"/>
<evidence type="ECO:0000256" key="1">
    <source>
        <dbReference type="ARBA" id="ARBA00004141"/>
    </source>
</evidence>
<dbReference type="KEGG" id="sbf:JCM31447_10320"/>
<dbReference type="EMBL" id="AP019368">
    <property type="protein sequence ID" value="BBH52591.1"/>
    <property type="molecule type" value="Genomic_DNA"/>
</dbReference>
<sequence>MNFELYWIYFLIGIIFIILEVFSLTFYLLPIGLAALITGIFAIISDNIYIHGCVFVLSSILLLFLISKWRKSRFLKPKDSHFQVGLIGQTGIIVEEFQSPQNTGKVKIFSDVWEIHWDSQHEKIIAEFKIGERVKVISVQGNKVIVEKTNS</sequence>
<feature type="transmembrane region" description="Helical" evidence="5">
    <location>
        <begin position="48"/>
        <end position="66"/>
    </location>
</feature>
<gene>
    <name evidence="7" type="ORF">JCM31447_10320</name>
</gene>
<evidence type="ECO:0000256" key="3">
    <source>
        <dbReference type="ARBA" id="ARBA00022989"/>
    </source>
</evidence>
<dbReference type="Pfam" id="PF01957">
    <property type="entry name" value="NfeD"/>
    <property type="match status" value="1"/>
</dbReference>
<name>A0A4P2VIP3_FLUSA</name>
<keyword evidence="4 5" id="KW-0472">Membrane</keyword>
<feature type="transmembrane region" description="Helical" evidence="5">
    <location>
        <begin position="7"/>
        <end position="28"/>
    </location>
</feature>
<accession>A0A4P2VIP3</accession>
<dbReference type="InterPro" id="IPR002810">
    <property type="entry name" value="NfeD-like_C"/>
</dbReference>
<evidence type="ECO:0000256" key="5">
    <source>
        <dbReference type="SAM" id="Phobius"/>
    </source>
</evidence>
<keyword evidence="2 5" id="KW-0812">Transmembrane</keyword>
<protein>
    <submittedName>
        <fullName evidence="7">NfeD family protein</fullName>
    </submittedName>
</protein>
<evidence type="ECO:0000313" key="7">
    <source>
        <dbReference type="EMBL" id="BBH52591.1"/>
    </source>
</evidence>
<evidence type="ECO:0000259" key="6">
    <source>
        <dbReference type="Pfam" id="PF01957"/>
    </source>
</evidence>
<dbReference type="Gene3D" id="2.40.50.140">
    <property type="entry name" value="Nucleic acid-binding proteins"/>
    <property type="match status" value="1"/>
</dbReference>
<dbReference type="PANTHER" id="PTHR33507:SF3">
    <property type="entry name" value="INNER MEMBRANE PROTEIN YBBJ"/>
    <property type="match status" value="1"/>
</dbReference>
<dbReference type="InterPro" id="IPR052165">
    <property type="entry name" value="Membrane_assoc_protease"/>
</dbReference>
<reference evidence="7 8" key="1">
    <citation type="submission" date="2018-12" db="EMBL/GenBank/DDBJ databases">
        <title>Rubrispira sanarue gen. nov., sp., nov., a member of the order Silvanigrellales, isolated from a brackish lake in Hamamatsu Japan.</title>
        <authorList>
            <person name="Maejima Y."/>
            <person name="Iino T."/>
            <person name="Muraguchi Y."/>
            <person name="Fukuda K."/>
            <person name="Nojiri H."/>
            <person name="Ohkuma M."/>
            <person name="Moriuchi R."/>
            <person name="Dohra H."/>
            <person name="Kimbara K."/>
            <person name="Shintani M."/>
        </authorList>
    </citation>
    <scope>NUCLEOTIDE SEQUENCE [LARGE SCALE GENOMIC DNA]</scope>
    <source>
        <strain evidence="7 8">RF1110005</strain>
    </source>
</reference>
<evidence type="ECO:0000256" key="2">
    <source>
        <dbReference type="ARBA" id="ARBA00022692"/>
    </source>
</evidence>